<comment type="similarity">
    <text evidence="5 18">Belongs to the CDS family.</text>
</comment>
<evidence type="ECO:0000256" key="7">
    <source>
        <dbReference type="ARBA" id="ARBA00019373"/>
    </source>
</evidence>
<evidence type="ECO:0000256" key="3">
    <source>
        <dbReference type="ARBA" id="ARBA00005119"/>
    </source>
</evidence>
<evidence type="ECO:0000256" key="18">
    <source>
        <dbReference type="RuleBase" id="RU003938"/>
    </source>
</evidence>
<reference evidence="21" key="1">
    <citation type="journal article" date="2018" name="Science">
        <title>A primordial and reversible TCA cycle in a facultatively chemolithoautotrophic thermophile.</title>
        <authorList>
            <person name="Nunoura T."/>
            <person name="Chikaraishi Y."/>
            <person name="Izaki R."/>
            <person name="Suwa T."/>
            <person name="Sato T."/>
            <person name="Harada T."/>
            <person name="Mori K."/>
            <person name="Kato Y."/>
            <person name="Miyazaki M."/>
            <person name="Shimamura S."/>
            <person name="Yanagawa K."/>
            <person name="Shuto A."/>
            <person name="Ohkouchi N."/>
            <person name="Fujita N."/>
            <person name="Takaki Y."/>
            <person name="Atomi H."/>
            <person name="Takai K."/>
        </authorList>
    </citation>
    <scope>NUCLEOTIDE SEQUENCE [LARGE SCALE GENOMIC DNA]</scope>
    <source>
        <strain evidence="21">DSM 17441 / JCM 13301 / NBRC 103674 / ABI70S6</strain>
    </source>
</reference>
<sequence length="252" mass="26865">MSEELKKRWATAIIAIALVVWGLISKSIVPLYFIAAIVAVVGIWETCNLLGLSLDNFVVGAVSVCLTLAFGAKGNLPLLIFSLSLPLIYQGLLLFTDGSVSVEALFPAFYLGLPIAFALYVKSLDMEWFLVAVAGCVWAGDAAAYFVGKSFGQTKLHPVSPKKTVEGAIAGVIVGALFVILVGVIFLHWGFFKALIAGVLINVSGQLGDLFESYLKRKAGVKDSGSFFPGHGGVLDRIDSLLFALFISALFI</sequence>
<name>A0A0S3QVC4_THET7</name>
<dbReference type="PANTHER" id="PTHR46382">
    <property type="entry name" value="PHOSPHATIDATE CYTIDYLYLTRANSFERASE"/>
    <property type="match status" value="1"/>
</dbReference>
<dbReference type="GO" id="GO:0004605">
    <property type="term" value="F:phosphatidate cytidylyltransferase activity"/>
    <property type="evidence" value="ECO:0007669"/>
    <property type="project" value="UniProtKB-EC"/>
</dbReference>
<evidence type="ECO:0000256" key="15">
    <source>
        <dbReference type="ARBA" id="ARBA00023136"/>
    </source>
</evidence>
<proteinExistence type="inferred from homology"/>
<dbReference type="EC" id="2.7.7.41" evidence="6 18"/>
<dbReference type="STRING" id="1298851.TST_1482"/>
<dbReference type="RefSeq" id="WP_068550289.1">
    <property type="nucleotide sequence ID" value="NZ_AP013035.1"/>
</dbReference>
<keyword evidence="12 18" id="KW-0548">Nucleotidyltransferase</keyword>
<evidence type="ECO:0000256" key="12">
    <source>
        <dbReference type="ARBA" id="ARBA00022695"/>
    </source>
</evidence>
<dbReference type="OrthoDB" id="9799199at2"/>
<feature type="transmembrane region" description="Helical" evidence="19">
    <location>
        <begin position="12"/>
        <end position="44"/>
    </location>
</feature>
<keyword evidence="17" id="KW-1208">Phospholipid metabolism</keyword>
<dbReference type="EMBL" id="AP013035">
    <property type="protein sequence ID" value="BAT72268.1"/>
    <property type="molecule type" value="Genomic_DNA"/>
</dbReference>
<dbReference type="PANTHER" id="PTHR46382:SF1">
    <property type="entry name" value="PHOSPHATIDATE CYTIDYLYLTRANSFERASE"/>
    <property type="match status" value="1"/>
</dbReference>
<evidence type="ECO:0000256" key="14">
    <source>
        <dbReference type="ARBA" id="ARBA00023098"/>
    </source>
</evidence>
<dbReference type="PATRIC" id="fig|1298851.3.peg.1557"/>
<evidence type="ECO:0000256" key="2">
    <source>
        <dbReference type="ARBA" id="ARBA00004651"/>
    </source>
</evidence>
<evidence type="ECO:0000256" key="6">
    <source>
        <dbReference type="ARBA" id="ARBA00012487"/>
    </source>
</evidence>
<comment type="catalytic activity">
    <reaction evidence="1 18">
        <text>a 1,2-diacyl-sn-glycero-3-phosphate + CTP + H(+) = a CDP-1,2-diacyl-sn-glycerol + diphosphate</text>
        <dbReference type="Rhea" id="RHEA:16229"/>
        <dbReference type="ChEBI" id="CHEBI:15378"/>
        <dbReference type="ChEBI" id="CHEBI:33019"/>
        <dbReference type="ChEBI" id="CHEBI:37563"/>
        <dbReference type="ChEBI" id="CHEBI:58332"/>
        <dbReference type="ChEBI" id="CHEBI:58608"/>
        <dbReference type="EC" id="2.7.7.41"/>
    </reaction>
</comment>
<feature type="transmembrane region" description="Helical" evidence="19">
    <location>
        <begin position="102"/>
        <end position="121"/>
    </location>
</feature>
<evidence type="ECO:0000256" key="5">
    <source>
        <dbReference type="ARBA" id="ARBA00010185"/>
    </source>
</evidence>
<dbReference type="Pfam" id="PF01148">
    <property type="entry name" value="CTP_transf_1"/>
    <property type="match status" value="1"/>
</dbReference>
<evidence type="ECO:0000313" key="21">
    <source>
        <dbReference type="Proteomes" id="UP000063234"/>
    </source>
</evidence>
<feature type="transmembrane region" description="Helical" evidence="19">
    <location>
        <begin position="128"/>
        <end position="148"/>
    </location>
</feature>
<dbReference type="PROSITE" id="PS01315">
    <property type="entry name" value="CDS"/>
    <property type="match status" value="1"/>
</dbReference>
<feature type="transmembrane region" description="Helical" evidence="19">
    <location>
        <begin position="50"/>
        <end position="71"/>
    </location>
</feature>
<evidence type="ECO:0000256" key="17">
    <source>
        <dbReference type="ARBA" id="ARBA00023264"/>
    </source>
</evidence>
<comment type="pathway">
    <text evidence="3 18">Phospholipid metabolism; CDP-diacylglycerol biosynthesis; CDP-diacylglycerol from sn-glycerol 3-phosphate: step 3/3.</text>
</comment>
<evidence type="ECO:0000313" key="20">
    <source>
        <dbReference type="EMBL" id="BAT72268.1"/>
    </source>
</evidence>
<dbReference type="GO" id="GO:0016024">
    <property type="term" value="P:CDP-diacylglycerol biosynthetic process"/>
    <property type="evidence" value="ECO:0007669"/>
    <property type="project" value="UniProtKB-UniPathway"/>
</dbReference>
<dbReference type="GO" id="GO:0005886">
    <property type="term" value="C:plasma membrane"/>
    <property type="evidence" value="ECO:0007669"/>
    <property type="project" value="UniProtKB-SubCell"/>
</dbReference>
<feature type="transmembrane region" description="Helical" evidence="19">
    <location>
        <begin position="78"/>
        <end position="96"/>
    </location>
</feature>
<keyword evidence="16" id="KW-0594">Phospholipid biosynthesis</keyword>
<dbReference type="Proteomes" id="UP000063234">
    <property type="component" value="Chromosome"/>
</dbReference>
<keyword evidence="8" id="KW-1003">Cell membrane</keyword>
<feature type="transmembrane region" description="Helical" evidence="19">
    <location>
        <begin position="168"/>
        <end position="192"/>
    </location>
</feature>
<dbReference type="AlphaFoldDB" id="A0A0S3QVC4"/>
<comment type="pathway">
    <text evidence="4">Lipid metabolism.</text>
</comment>
<dbReference type="UniPathway" id="UPA00557">
    <property type="reaction ID" value="UER00614"/>
</dbReference>
<evidence type="ECO:0000256" key="16">
    <source>
        <dbReference type="ARBA" id="ARBA00023209"/>
    </source>
</evidence>
<dbReference type="KEGG" id="ttk:TST_1482"/>
<evidence type="ECO:0000256" key="13">
    <source>
        <dbReference type="ARBA" id="ARBA00022989"/>
    </source>
</evidence>
<keyword evidence="10 18" id="KW-0808">Transferase</keyword>
<evidence type="ECO:0000256" key="11">
    <source>
        <dbReference type="ARBA" id="ARBA00022692"/>
    </source>
</evidence>
<organism evidence="20 21">
    <name type="scientific">Thermosulfidibacter takaii (strain DSM 17441 / JCM 13301 / NBRC 103674 / ABI70S6)</name>
    <dbReference type="NCBI Taxonomy" id="1298851"/>
    <lineage>
        <taxon>Bacteria</taxon>
        <taxon>Pseudomonadati</taxon>
        <taxon>Thermosulfidibacterota</taxon>
        <taxon>Thermosulfidibacteria</taxon>
        <taxon>Thermosulfidibacterales</taxon>
        <taxon>Thermosulfidibacteraceae</taxon>
    </lineage>
</organism>
<comment type="subcellular location">
    <subcellularLocation>
        <location evidence="2">Cell membrane</location>
        <topology evidence="2">Multi-pass membrane protein</topology>
    </subcellularLocation>
</comment>
<dbReference type="InterPro" id="IPR000374">
    <property type="entry name" value="PC_trans"/>
</dbReference>
<evidence type="ECO:0000256" key="10">
    <source>
        <dbReference type="ARBA" id="ARBA00022679"/>
    </source>
</evidence>
<protein>
    <recommendedName>
        <fullName evidence="7 18">Phosphatidate cytidylyltransferase</fullName>
        <ecNumber evidence="6 18">2.7.7.41</ecNumber>
    </recommendedName>
</protein>
<keyword evidence="21" id="KW-1185">Reference proteome</keyword>
<evidence type="ECO:0000256" key="8">
    <source>
        <dbReference type="ARBA" id="ARBA00022475"/>
    </source>
</evidence>
<keyword evidence="15 19" id="KW-0472">Membrane</keyword>
<evidence type="ECO:0000256" key="19">
    <source>
        <dbReference type="SAM" id="Phobius"/>
    </source>
</evidence>
<keyword evidence="9" id="KW-0444">Lipid biosynthesis</keyword>
<evidence type="ECO:0000256" key="9">
    <source>
        <dbReference type="ARBA" id="ARBA00022516"/>
    </source>
</evidence>
<keyword evidence="13 19" id="KW-1133">Transmembrane helix</keyword>
<keyword evidence="11 18" id="KW-0812">Transmembrane</keyword>
<gene>
    <name evidence="20" type="primary">cdsA</name>
    <name evidence="20" type="ORF">TST_1482</name>
</gene>
<keyword evidence="14" id="KW-0443">Lipid metabolism</keyword>
<evidence type="ECO:0000256" key="1">
    <source>
        <dbReference type="ARBA" id="ARBA00001698"/>
    </source>
</evidence>
<evidence type="ECO:0000256" key="4">
    <source>
        <dbReference type="ARBA" id="ARBA00005189"/>
    </source>
</evidence>
<accession>A0A0S3QVC4</accession>